<evidence type="ECO:0008006" key="4">
    <source>
        <dbReference type="Google" id="ProtNLM"/>
    </source>
</evidence>
<comment type="caution">
    <text evidence="2">The sequence shown here is derived from an EMBL/GenBank/DDBJ whole genome shotgun (WGS) entry which is preliminary data.</text>
</comment>
<gene>
    <name evidence="2" type="ORF">KOI35_33260</name>
</gene>
<name>A0ABS5YYD3_9ACTN</name>
<dbReference type="EMBL" id="JAHKKG010000011">
    <property type="protein sequence ID" value="MBU2668393.1"/>
    <property type="molecule type" value="Genomic_DNA"/>
</dbReference>
<protein>
    <recommendedName>
        <fullName evidence="4">SAP domain-containing protein</fullName>
    </recommendedName>
</protein>
<evidence type="ECO:0000313" key="2">
    <source>
        <dbReference type="EMBL" id="MBU2668393.1"/>
    </source>
</evidence>
<dbReference type="Proteomes" id="UP001519654">
    <property type="component" value="Unassembled WGS sequence"/>
</dbReference>
<feature type="region of interest" description="Disordered" evidence="1">
    <location>
        <begin position="50"/>
        <end position="81"/>
    </location>
</feature>
<sequence length="158" mass="17003">MKDLLLLIRIQARIATFLADLTLDRLVALAEGRAALVVADVAENGRTPAAPVVPLQEEPPNIAPPASRRTPVARRPTADRLSADTSFDAEAVAARLRGCETLDQGTALLSELHLKLVDVKALAKYLKVPQTGRKDDIVKKILTIVFGSRSKHAALQQG</sequence>
<evidence type="ECO:0000256" key="1">
    <source>
        <dbReference type="SAM" id="MobiDB-lite"/>
    </source>
</evidence>
<keyword evidence="3" id="KW-1185">Reference proteome</keyword>
<proteinExistence type="predicted"/>
<organism evidence="2 3">
    <name type="scientific">Paractinoplanes bogorensis</name>
    <dbReference type="NCBI Taxonomy" id="1610840"/>
    <lineage>
        <taxon>Bacteria</taxon>
        <taxon>Bacillati</taxon>
        <taxon>Actinomycetota</taxon>
        <taxon>Actinomycetes</taxon>
        <taxon>Micromonosporales</taxon>
        <taxon>Micromonosporaceae</taxon>
        <taxon>Paractinoplanes</taxon>
    </lineage>
</organism>
<dbReference type="RefSeq" id="WP_215792653.1">
    <property type="nucleotide sequence ID" value="NZ_JAHKKG010000011.1"/>
</dbReference>
<accession>A0ABS5YYD3</accession>
<evidence type="ECO:0000313" key="3">
    <source>
        <dbReference type="Proteomes" id="UP001519654"/>
    </source>
</evidence>
<reference evidence="2 3" key="1">
    <citation type="submission" date="2021-06" db="EMBL/GenBank/DDBJ databases">
        <title>Actinoplanes lichenicola sp. nov., and Actinoplanes ovalisporus sp. nov., isolated from lichen in Thailand.</title>
        <authorList>
            <person name="Saeng-In P."/>
            <person name="Kanchanasin P."/>
            <person name="Yuki M."/>
            <person name="Kudo T."/>
            <person name="Ohkuma M."/>
            <person name="Phongsopitanun W."/>
            <person name="Tanasupawat S."/>
        </authorList>
    </citation>
    <scope>NUCLEOTIDE SEQUENCE [LARGE SCALE GENOMIC DNA]</scope>
    <source>
        <strain evidence="2 3">NBRC 110975</strain>
    </source>
</reference>